<evidence type="ECO:0000313" key="1">
    <source>
        <dbReference type="EMBL" id="KAK5851573.1"/>
    </source>
</evidence>
<sequence>MGGAYRSDQLLQYSSAKHKAMRWYRSIFYHFLDITTTNSFILYKEVCLSQQKKPMTHRAFIVELSAELCDNPVHTAPARAPAARLPVSIADVQAVSSSQRATTGRRRCEHFHIQGRRMMWPFVSYQG</sequence>
<gene>
    <name evidence="1" type="ORF">PBY51_023119</name>
</gene>
<evidence type="ECO:0008006" key="3">
    <source>
        <dbReference type="Google" id="ProtNLM"/>
    </source>
</evidence>
<dbReference type="PANTHER" id="PTHR46599">
    <property type="entry name" value="PIGGYBAC TRANSPOSABLE ELEMENT-DERIVED PROTEIN 4"/>
    <property type="match status" value="1"/>
</dbReference>
<organism evidence="1 2">
    <name type="scientific">Eleginops maclovinus</name>
    <name type="common">Patagonian blennie</name>
    <name type="synonym">Eleginus maclovinus</name>
    <dbReference type="NCBI Taxonomy" id="56733"/>
    <lineage>
        <taxon>Eukaryota</taxon>
        <taxon>Metazoa</taxon>
        <taxon>Chordata</taxon>
        <taxon>Craniata</taxon>
        <taxon>Vertebrata</taxon>
        <taxon>Euteleostomi</taxon>
        <taxon>Actinopterygii</taxon>
        <taxon>Neopterygii</taxon>
        <taxon>Teleostei</taxon>
        <taxon>Neoteleostei</taxon>
        <taxon>Acanthomorphata</taxon>
        <taxon>Eupercaria</taxon>
        <taxon>Perciformes</taxon>
        <taxon>Notothenioidei</taxon>
        <taxon>Eleginopidae</taxon>
        <taxon>Eleginops</taxon>
    </lineage>
</organism>
<dbReference type="Proteomes" id="UP001346869">
    <property type="component" value="Unassembled WGS sequence"/>
</dbReference>
<reference evidence="1 2" key="1">
    <citation type="journal article" date="2023" name="Genes (Basel)">
        <title>Chromosome-Level Genome Assembly and Circadian Gene Repertoire of the Patagonia Blennie Eleginops maclovinus-The Closest Ancestral Proxy of Antarctic Cryonotothenioids.</title>
        <authorList>
            <person name="Cheng C.C."/>
            <person name="Rivera-Colon A.G."/>
            <person name="Minhas B.F."/>
            <person name="Wilson L."/>
            <person name="Rayamajhi N."/>
            <person name="Vargas-Chacoff L."/>
            <person name="Catchen J.M."/>
        </authorList>
    </citation>
    <scope>NUCLEOTIDE SEQUENCE [LARGE SCALE GENOMIC DNA]</scope>
    <source>
        <strain evidence="1">JMC-PN-2008</strain>
    </source>
</reference>
<comment type="caution">
    <text evidence="1">The sequence shown here is derived from an EMBL/GenBank/DDBJ whole genome shotgun (WGS) entry which is preliminary data.</text>
</comment>
<proteinExistence type="predicted"/>
<dbReference type="AlphaFoldDB" id="A0AAN8ADR9"/>
<reference evidence="1 2" key="2">
    <citation type="journal article" date="2023" name="Mol. Biol. Evol.">
        <title>Genomics of Secondarily Temperate Adaptation in the Only Non-Antarctic Icefish.</title>
        <authorList>
            <person name="Rivera-Colon A.G."/>
            <person name="Rayamajhi N."/>
            <person name="Minhas B.F."/>
            <person name="Madrigal G."/>
            <person name="Bilyk K.T."/>
            <person name="Yoon V."/>
            <person name="Hune M."/>
            <person name="Gregory S."/>
            <person name="Cheng C.H.C."/>
            <person name="Catchen J.M."/>
        </authorList>
    </citation>
    <scope>NUCLEOTIDE SEQUENCE [LARGE SCALE GENOMIC DNA]</scope>
    <source>
        <strain evidence="1">JMC-PN-2008</strain>
    </source>
</reference>
<keyword evidence="2" id="KW-1185">Reference proteome</keyword>
<evidence type="ECO:0000313" key="2">
    <source>
        <dbReference type="Proteomes" id="UP001346869"/>
    </source>
</evidence>
<accession>A0AAN8ADR9</accession>
<dbReference type="EMBL" id="JAUZQC010000021">
    <property type="protein sequence ID" value="KAK5851573.1"/>
    <property type="molecule type" value="Genomic_DNA"/>
</dbReference>
<name>A0AAN8ADR9_ELEMC</name>
<dbReference type="PANTHER" id="PTHR46599:SF3">
    <property type="entry name" value="PIGGYBAC TRANSPOSABLE ELEMENT-DERIVED PROTEIN 4"/>
    <property type="match status" value="1"/>
</dbReference>
<protein>
    <recommendedName>
        <fullName evidence="3">PiggyBac transposable element-derived protein domain-containing protein</fullName>
    </recommendedName>
</protein>